<evidence type="ECO:0000256" key="4">
    <source>
        <dbReference type="ARBA" id="ARBA00022771"/>
    </source>
</evidence>
<dbReference type="PANTHER" id="PTHR14155:SF499">
    <property type="entry name" value="RING-TYPE DOMAIN-CONTAINING PROTEIN"/>
    <property type="match status" value="1"/>
</dbReference>
<dbReference type="Pfam" id="PF13639">
    <property type="entry name" value="zf-RING_2"/>
    <property type="match status" value="1"/>
</dbReference>
<keyword evidence="4 7" id="KW-0863">Zinc-finger</keyword>
<proteinExistence type="inferred from homology"/>
<evidence type="ECO:0000256" key="5">
    <source>
        <dbReference type="ARBA" id="ARBA00022833"/>
    </source>
</evidence>
<dbReference type="SMART" id="SM00184">
    <property type="entry name" value="RING"/>
    <property type="match status" value="1"/>
</dbReference>
<keyword evidence="11" id="KW-1185">Reference proteome</keyword>
<dbReference type="EC" id="2.3.2.27" evidence="2"/>
<reference evidence="10 11" key="1">
    <citation type="journal article" date="2019" name="Sci. Rep.">
        <title>A high-quality genome of Eragrostis curvula grass provides insights into Poaceae evolution and supports new strategies to enhance forage quality.</title>
        <authorList>
            <person name="Carballo J."/>
            <person name="Santos B.A.C.M."/>
            <person name="Zappacosta D."/>
            <person name="Garbus I."/>
            <person name="Selva J.P."/>
            <person name="Gallo C.A."/>
            <person name="Diaz A."/>
            <person name="Albertini E."/>
            <person name="Caccamo M."/>
            <person name="Echenique V."/>
        </authorList>
    </citation>
    <scope>NUCLEOTIDE SEQUENCE [LARGE SCALE GENOMIC DNA]</scope>
    <source>
        <strain evidence="11">cv. Victoria</strain>
        <tissue evidence="10">Leaf</tissue>
    </source>
</reference>
<feature type="signal peptide" evidence="8">
    <location>
        <begin position="1"/>
        <end position="16"/>
    </location>
</feature>
<evidence type="ECO:0000313" key="11">
    <source>
        <dbReference type="Proteomes" id="UP000324897"/>
    </source>
</evidence>
<dbReference type="Gramene" id="TVU11756">
    <property type="protein sequence ID" value="TVU11756"/>
    <property type="gene ID" value="EJB05_45358"/>
</dbReference>
<accession>A0A5J9TK01</accession>
<evidence type="ECO:0000256" key="2">
    <source>
        <dbReference type="ARBA" id="ARBA00012483"/>
    </source>
</evidence>
<dbReference type="EMBL" id="RWGY01000039">
    <property type="protein sequence ID" value="TVU11756.1"/>
    <property type="molecule type" value="Genomic_DNA"/>
</dbReference>
<keyword evidence="3" id="KW-0479">Metal-binding</keyword>
<organism evidence="10 11">
    <name type="scientific">Eragrostis curvula</name>
    <name type="common">weeping love grass</name>
    <dbReference type="NCBI Taxonomy" id="38414"/>
    <lineage>
        <taxon>Eukaryota</taxon>
        <taxon>Viridiplantae</taxon>
        <taxon>Streptophyta</taxon>
        <taxon>Embryophyta</taxon>
        <taxon>Tracheophyta</taxon>
        <taxon>Spermatophyta</taxon>
        <taxon>Magnoliopsida</taxon>
        <taxon>Liliopsida</taxon>
        <taxon>Poales</taxon>
        <taxon>Poaceae</taxon>
        <taxon>PACMAD clade</taxon>
        <taxon>Chloridoideae</taxon>
        <taxon>Eragrostideae</taxon>
        <taxon>Eragrostidinae</taxon>
        <taxon>Eragrostis</taxon>
    </lineage>
</organism>
<evidence type="ECO:0000256" key="1">
    <source>
        <dbReference type="ARBA" id="ARBA00000900"/>
    </source>
</evidence>
<feature type="chain" id="PRO_5023845265" description="RING-type E3 ubiquitin transferase" evidence="8">
    <location>
        <begin position="17"/>
        <end position="127"/>
    </location>
</feature>
<dbReference type="InterPro" id="IPR001841">
    <property type="entry name" value="Znf_RING"/>
</dbReference>
<feature type="domain" description="RING-type" evidence="9">
    <location>
        <begin position="68"/>
        <end position="110"/>
    </location>
</feature>
<evidence type="ECO:0000256" key="8">
    <source>
        <dbReference type="SAM" id="SignalP"/>
    </source>
</evidence>
<feature type="non-terminal residue" evidence="10">
    <location>
        <position position="1"/>
    </location>
</feature>
<sequence length="127" mass="13727">MLLAVLCVSMIACCRKTGRRAAMASVEHEAPAPRARAIQSEEQAAWPVVLPYFPYAAQAQGRASETLCAICLEPLRQGQHCSEVPACRHAFHRDCLGVWARSKGTCPLCRAKIVPGSDVVAVAHDMV</sequence>
<dbReference type="Proteomes" id="UP000324897">
    <property type="component" value="Chromosome 3"/>
</dbReference>
<name>A0A5J9TK01_9POAL</name>
<dbReference type="GO" id="GO:0008270">
    <property type="term" value="F:zinc ion binding"/>
    <property type="evidence" value="ECO:0007669"/>
    <property type="project" value="UniProtKB-KW"/>
</dbReference>
<comment type="catalytic activity">
    <reaction evidence="1">
        <text>S-ubiquitinyl-[E2 ubiquitin-conjugating enzyme]-L-cysteine + [acceptor protein]-L-lysine = [E2 ubiquitin-conjugating enzyme]-L-cysteine + N(6)-ubiquitinyl-[acceptor protein]-L-lysine.</text>
        <dbReference type="EC" id="2.3.2.27"/>
    </reaction>
</comment>
<dbReference type="InterPro" id="IPR013083">
    <property type="entry name" value="Znf_RING/FYVE/PHD"/>
</dbReference>
<comment type="similarity">
    <text evidence="6">Belongs to the RING-type zinc finger family. ATL subfamily.</text>
</comment>
<keyword evidence="8" id="KW-0732">Signal</keyword>
<dbReference type="GO" id="GO:0061630">
    <property type="term" value="F:ubiquitin protein ligase activity"/>
    <property type="evidence" value="ECO:0007669"/>
    <property type="project" value="UniProtKB-EC"/>
</dbReference>
<dbReference type="PANTHER" id="PTHR14155">
    <property type="entry name" value="RING FINGER DOMAIN-CONTAINING"/>
    <property type="match status" value="1"/>
</dbReference>
<evidence type="ECO:0000313" key="10">
    <source>
        <dbReference type="EMBL" id="TVU11756.1"/>
    </source>
</evidence>
<dbReference type="Gene3D" id="3.30.40.10">
    <property type="entry name" value="Zinc/RING finger domain, C3HC4 (zinc finger)"/>
    <property type="match status" value="1"/>
</dbReference>
<evidence type="ECO:0000259" key="9">
    <source>
        <dbReference type="PROSITE" id="PS50089"/>
    </source>
</evidence>
<dbReference type="SUPFAM" id="SSF57850">
    <property type="entry name" value="RING/U-box"/>
    <property type="match status" value="1"/>
</dbReference>
<keyword evidence="5" id="KW-0862">Zinc</keyword>
<comment type="caution">
    <text evidence="10">The sequence shown here is derived from an EMBL/GenBank/DDBJ whole genome shotgun (WGS) entry which is preliminary data.</text>
</comment>
<protein>
    <recommendedName>
        <fullName evidence="2">RING-type E3 ubiquitin transferase</fullName>
        <ecNumber evidence="2">2.3.2.27</ecNumber>
    </recommendedName>
</protein>
<evidence type="ECO:0000256" key="6">
    <source>
        <dbReference type="ARBA" id="ARBA00024209"/>
    </source>
</evidence>
<evidence type="ECO:0000256" key="7">
    <source>
        <dbReference type="PROSITE-ProRule" id="PRU00175"/>
    </source>
</evidence>
<dbReference type="PROSITE" id="PS50089">
    <property type="entry name" value="ZF_RING_2"/>
    <property type="match status" value="1"/>
</dbReference>
<gene>
    <name evidence="10" type="ORF">EJB05_45358</name>
</gene>
<dbReference type="InterPro" id="IPR053238">
    <property type="entry name" value="RING-H2_zinc_finger"/>
</dbReference>
<dbReference type="AlphaFoldDB" id="A0A5J9TK01"/>
<dbReference type="OrthoDB" id="694186at2759"/>
<evidence type="ECO:0000256" key="3">
    <source>
        <dbReference type="ARBA" id="ARBA00022723"/>
    </source>
</evidence>